<dbReference type="InterPro" id="IPR006442">
    <property type="entry name" value="Antitoxin_Phd/YefM"/>
</dbReference>
<name>A0A1Y0EEI9_9RHOB</name>
<evidence type="ECO:0000313" key="4">
    <source>
        <dbReference type="Proteomes" id="UP000195273"/>
    </source>
</evidence>
<keyword evidence="4" id="KW-1185">Reference proteome</keyword>
<dbReference type="InterPro" id="IPR036165">
    <property type="entry name" value="YefM-like_sf"/>
</dbReference>
<dbReference type="NCBIfam" id="TIGR01552">
    <property type="entry name" value="phd_fam"/>
    <property type="match status" value="1"/>
</dbReference>
<dbReference type="EMBL" id="CP021431">
    <property type="protein sequence ID" value="ARU01692.1"/>
    <property type="molecule type" value="Genomic_DNA"/>
</dbReference>
<dbReference type="OrthoDB" id="9800503at2"/>
<accession>A0A1Y0EEI9</accession>
<dbReference type="Pfam" id="PF02604">
    <property type="entry name" value="PhdYeFM_antitox"/>
    <property type="match status" value="1"/>
</dbReference>
<sequence length="79" mass="8448">MKTINIHEAKTHLSKLVEAAAKGEAFVIAKSGRPMVKVTMLKGQAQKRLGFLAGKGTVPLDFDDMSADEIAQMFAGTEA</sequence>
<comment type="function">
    <text evidence="2">Antitoxin component of a type II toxin-antitoxin (TA) system.</text>
</comment>
<protein>
    <recommendedName>
        <fullName evidence="2">Antitoxin</fullName>
    </recommendedName>
</protein>
<dbReference type="RefSeq" id="WP_087208653.1">
    <property type="nucleotide sequence ID" value="NZ_CP021431.1"/>
</dbReference>
<dbReference type="SUPFAM" id="SSF143120">
    <property type="entry name" value="YefM-like"/>
    <property type="match status" value="1"/>
</dbReference>
<comment type="similarity">
    <text evidence="1 2">Belongs to the phD/YefM antitoxin family.</text>
</comment>
<evidence type="ECO:0000256" key="1">
    <source>
        <dbReference type="ARBA" id="ARBA00009981"/>
    </source>
</evidence>
<dbReference type="AlphaFoldDB" id="A0A1Y0EEI9"/>
<proteinExistence type="inferred from homology"/>
<evidence type="ECO:0000256" key="2">
    <source>
        <dbReference type="RuleBase" id="RU362080"/>
    </source>
</evidence>
<reference evidence="3 4" key="1">
    <citation type="submission" date="2017-05" db="EMBL/GenBank/DDBJ databases">
        <title>Genome Sequence of Loktanella vestfoldensis Strain SMR4r Isolated from a Culture of the Diatom Skeletonema marinoi.</title>
        <authorList>
            <person name="Topel M."/>
            <person name="Pinder M.I.M."/>
            <person name="Johansson O.N."/>
            <person name="Kourtchenko O."/>
            <person name="Godhe A."/>
            <person name="Clarke A.K."/>
        </authorList>
    </citation>
    <scope>NUCLEOTIDE SEQUENCE [LARGE SCALE GENOMIC DNA]</scope>
    <source>
        <strain evidence="3 4">SMR4r</strain>
    </source>
</reference>
<dbReference type="Proteomes" id="UP000195273">
    <property type="component" value="Chromosome"/>
</dbReference>
<gene>
    <name evidence="3" type="ORF">LOKVESSMR4R_02388</name>
</gene>
<evidence type="ECO:0000313" key="3">
    <source>
        <dbReference type="EMBL" id="ARU01692.1"/>
    </source>
</evidence>
<dbReference type="KEGG" id="lvs:LOKVESSMR4R_02388"/>
<dbReference type="Gene3D" id="3.40.1620.10">
    <property type="entry name" value="YefM-like domain"/>
    <property type="match status" value="1"/>
</dbReference>
<organism evidence="3 4">
    <name type="scientific">Yoonia vestfoldensis</name>
    <dbReference type="NCBI Taxonomy" id="245188"/>
    <lineage>
        <taxon>Bacteria</taxon>
        <taxon>Pseudomonadati</taxon>
        <taxon>Pseudomonadota</taxon>
        <taxon>Alphaproteobacteria</taxon>
        <taxon>Rhodobacterales</taxon>
        <taxon>Paracoccaceae</taxon>
        <taxon>Yoonia</taxon>
    </lineage>
</organism>